<accession>A0ABQ9KQU9</accession>
<proteinExistence type="predicted"/>
<comment type="caution">
    <text evidence="2">The sequence shown here is derived from an EMBL/GenBank/DDBJ whole genome shotgun (WGS) entry which is preliminary data.</text>
</comment>
<feature type="region of interest" description="Disordered" evidence="1">
    <location>
        <begin position="1"/>
        <end position="25"/>
    </location>
</feature>
<protein>
    <recommendedName>
        <fullName evidence="4">Josephin-like protein</fullName>
    </recommendedName>
</protein>
<gene>
    <name evidence="2" type="ORF">P3X46_029003</name>
</gene>
<dbReference type="PANTHER" id="PTHR34355:SF7">
    <property type="entry name" value="JOSEPHIN PROTEIN-LIKE PROTEIN"/>
    <property type="match status" value="1"/>
</dbReference>
<evidence type="ECO:0000313" key="3">
    <source>
        <dbReference type="Proteomes" id="UP001174677"/>
    </source>
</evidence>
<dbReference type="PANTHER" id="PTHR34355">
    <property type="entry name" value="JOSEPHIN-LIKE PROTEIN"/>
    <property type="match status" value="1"/>
</dbReference>
<reference evidence="2" key="1">
    <citation type="journal article" date="2023" name="Plant Biotechnol. J.">
        <title>Chromosome-level wild Hevea brasiliensis genome provides new tools for genomic-assisted breeding and valuable loci to elevate rubber yield.</title>
        <authorList>
            <person name="Cheng H."/>
            <person name="Song X."/>
            <person name="Hu Y."/>
            <person name="Wu T."/>
            <person name="Yang Q."/>
            <person name="An Z."/>
            <person name="Feng S."/>
            <person name="Deng Z."/>
            <person name="Wu W."/>
            <person name="Zeng X."/>
            <person name="Tu M."/>
            <person name="Wang X."/>
            <person name="Huang H."/>
        </authorList>
    </citation>
    <scope>NUCLEOTIDE SEQUENCE</scope>
    <source>
        <strain evidence="2">MT/VB/25A 57/8</strain>
    </source>
</reference>
<evidence type="ECO:0000256" key="1">
    <source>
        <dbReference type="SAM" id="MobiDB-lite"/>
    </source>
</evidence>
<evidence type="ECO:0000313" key="2">
    <source>
        <dbReference type="EMBL" id="KAJ9146776.1"/>
    </source>
</evidence>
<evidence type="ECO:0008006" key="4">
    <source>
        <dbReference type="Google" id="ProtNLM"/>
    </source>
</evidence>
<organism evidence="2 3">
    <name type="scientific">Hevea brasiliensis</name>
    <name type="common">Para rubber tree</name>
    <name type="synonym">Siphonia brasiliensis</name>
    <dbReference type="NCBI Taxonomy" id="3981"/>
    <lineage>
        <taxon>Eukaryota</taxon>
        <taxon>Viridiplantae</taxon>
        <taxon>Streptophyta</taxon>
        <taxon>Embryophyta</taxon>
        <taxon>Tracheophyta</taxon>
        <taxon>Spermatophyta</taxon>
        <taxon>Magnoliopsida</taxon>
        <taxon>eudicotyledons</taxon>
        <taxon>Gunneridae</taxon>
        <taxon>Pentapetalae</taxon>
        <taxon>rosids</taxon>
        <taxon>fabids</taxon>
        <taxon>Malpighiales</taxon>
        <taxon>Euphorbiaceae</taxon>
        <taxon>Crotonoideae</taxon>
        <taxon>Micrandreae</taxon>
        <taxon>Hevea</taxon>
    </lineage>
</organism>
<name>A0ABQ9KQU9_HEVBR</name>
<keyword evidence="3" id="KW-1185">Reference proteome</keyword>
<sequence>MSKKNNQKYHIPSISKKAISQKQNSIGNKVAGNRGLSGCCCGFRLPKRSEISPLNFLKRLESKVAKALQWKRPSSAGRPRPLVAPIDTHRTEAITECIEFINSSSFPRSNSATGNPS</sequence>
<dbReference type="EMBL" id="JARPOI010000016">
    <property type="protein sequence ID" value="KAJ9146776.1"/>
    <property type="molecule type" value="Genomic_DNA"/>
</dbReference>
<dbReference type="Proteomes" id="UP001174677">
    <property type="component" value="Chromosome 16"/>
</dbReference>